<proteinExistence type="predicted"/>
<evidence type="ECO:0000256" key="1">
    <source>
        <dbReference type="SAM" id="Phobius"/>
    </source>
</evidence>
<protein>
    <recommendedName>
        <fullName evidence="4">DUF4386 domain-containing protein</fullName>
    </recommendedName>
</protein>
<feature type="transmembrane region" description="Helical" evidence="1">
    <location>
        <begin position="200"/>
        <end position="220"/>
    </location>
</feature>
<sequence length="239" mass="25998">MTSTRIQRWCAWSGIAFLVIFFTGAMMAQVLPPPSPTQTPAEVAAQWSSHADLKRAGLCLMMISAGFLFPFTAAISAQLRRIEGHTGPLTMLQLIAGGVGVFAILMPTMLFMGIAFRPERAPEVTSGLMDAAFVPFVINFPPVFAQCVAFGLAVLLQRGAVRPFPRWSAWFSFWVAFLFLPGVLLLFFRTSAWAWDGLLSFWLVAAIFGGWILLVSILLLRTLRQGDDAAAGAPAEAVA</sequence>
<keyword evidence="1" id="KW-0472">Membrane</keyword>
<feature type="transmembrane region" description="Helical" evidence="1">
    <location>
        <begin position="89"/>
        <end position="116"/>
    </location>
</feature>
<dbReference type="Proteomes" id="UP001277761">
    <property type="component" value="Unassembled WGS sequence"/>
</dbReference>
<feature type="transmembrane region" description="Helical" evidence="1">
    <location>
        <begin position="55"/>
        <end position="77"/>
    </location>
</feature>
<reference evidence="2 3" key="1">
    <citation type="submission" date="2023-11" db="EMBL/GenBank/DDBJ databases">
        <authorList>
            <person name="Xu M."/>
            <person name="Jiang T."/>
        </authorList>
    </citation>
    <scope>NUCLEOTIDE SEQUENCE [LARGE SCALE GENOMIC DNA]</scope>
    <source>
        <strain evidence="2 3">SD</strain>
    </source>
</reference>
<comment type="caution">
    <text evidence="2">The sequence shown here is derived from an EMBL/GenBank/DDBJ whole genome shotgun (WGS) entry which is preliminary data.</text>
</comment>
<gene>
    <name evidence="2" type="ORF">SK069_17200</name>
</gene>
<name>A0ABU4VNB3_9ACTN</name>
<keyword evidence="1" id="KW-0812">Transmembrane</keyword>
<evidence type="ECO:0008006" key="4">
    <source>
        <dbReference type="Google" id="ProtNLM"/>
    </source>
</evidence>
<evidence type="ECO:0000313" key="3">
    <source>
        <dbReference type="Proteomes" id="UP001277761"/>
    </source>
</evidence>
<feature type="transmembrane region" description="Helical" evidence="1">
    <location>
        <begin position="9"/>
        <end position="31"/>
    </location>
</feature>
<feature type="transmembrane region" description="Helical" evidence="1">
    <location>
        <begin position="168"/>
        <end position="188"/>
    </location>
</feature>
<feature type="transmembrane region" description="Helical" evidence="1">
    <location>
        <begin position="136"/>
        <end position="156"/>
    </location>
</feature>
<dbReference type="EMBL" id="JAXAVX010000013">
    <property type="protein sequence ID" value="MDX8153339.1"/>
    <property type="molecule type" value="Genomic_DNA"/>
</dbReference>
<keyword evidence="3" id="KW-1185">Reference proteome</keyword>
<evidence type="ECO:0000313" key="2">
    <source>
        <dbReference type="EMBL" id="MDX8153339.1"/>
    </source>
</evidence>
<organism evidence="2 3">
    <name type="scientific">Patulibacter brassicae</name>
    <dbReference type="NCBI Taxonomy" id="1705717"/>
    <lineage>
        <taxon>Bacteria</taxon>
        <taxon>Bacillati</taxon>
        <taxon>Actinomycetota</taxon>
        <taxon>Thermoleophilia</taxon>
        <taxon>Solirubrobacterales</taxon>
        <taxon>Patulibacteraceae</taxon>
        <taxon>Patulibacter</taxon>
    </lineage>
</organism>
<keyword evidence="1" id="KW-1133">Transmembrane helix</keyword>
<accession>A0ABU4VNB3</accession>